<organism evidence="7">
    <name type="scientific">Platynereis dumerilii</name>
    <name type="common">Dumeril's clam worm</name>
    <dbReference type="NCBI Taxonomy" id="6359"/>
    <lineage>
        <taxon>Eukaryota</taxon>
        <taxon>Metazoa</taxon>
        <taxon>Spiralia</taxon>
        <taxon>Lophotrochozoa</taxon>
        <taxon>Annelida</taxon>
        <taxon>Polychaeta</taxon>
        <taxon>Errantia</taxon>
        <taxon>Phyllodocida</taxon>
        <taxon>Nereididae</taxon>
        <taxon>Platynereis</taxon>
    </lineage>
</organism>
<comment type="subcellular location">
    <subcellularLocation>
        <location evidence="1">Nucleus</location>
    </subcellularLocation>
</comment>
<evidence type="ECO:0000313" key="7">
    <source>
        <dbReference type="EMBL" id="AGS55453.1"/>
    </source>
</evidence>
<sequence>MHLTPELNGTTPFPDSPRNMSDIMTGERTLSTVLSEHPGELVRTGIPNFVCSVLPSHWRSNKTLPVAFKVVALGEVKDGTRVIISAGNDENFAAELRNGVAQMKNQVAKFNDLRFVGRSGRGKFFNLTITVQTYPPQVATYQKAIKVTVDGPREPRSKMKLRTDDRRIPPRPSPLDVRLGNSFSNTLVMEQRLSSHLAELEVLRRCTQPSDIHATACVPALPLKHHHDHFRSSQGSLMEEGGLQSTQSGQWTGGSYQVPSYPQASASTAGHLSAIQQASDSMPTLQANRPQGHGSNTDLTDNQLALLHSDLGPTSSQGDLKGTDQLGGLSDPHRSDLLVTTQASLPPSDVSSIDRSLSLLPRYPGISELRFPDSRIGESRINDPRHMLQSSSSFSYPSSNSNIGILEHSRPMTTLPMSVSHNNYPVVSPHGFLSSSVNPPTTIPGSSSYLTGSPSAAVLPTSLLYPHLYPNTSSSSYNPNIYIHTNEGRTLELLGSDPSSRIPRCLTPPPPQLQPALPLDSDKQAVHGQHGRHPAHGQDGDPSSVWRPY</sequence>
<evidence type="ECO:0000256" key="3">
    <source>
        <dbReference type="ARBA" id="ARBA00023163"/>
    </source>
</evidence>
<feature type="region of interest" description="Disordered" evidence="5">
    <location>
        <begin position="311"/>
        <end position="331"/>
    </location>
</feature>
<feature type="region of interest" description="Disordered" evidence="5">
    <location>
        <begin position="229"/>
        <end position="257"/>
    </location>
</feature>
<evidence type="ECO:0000256" key="2">
    <source>
        <dbReference type="ARBA" id="ARBA00023015"/>
    </source>
</evidence>
<proteinExistence type="evidence at transcript level"/>
<dbReference type="GO" id="GO:0000981">
    <property type="term" value="F:DNA-binding transcription factor activity, RNA polymerase II-specific"/>
    <property type="evidence" value="ECO:0007669"/>
    <property type="project" value="TreeGrafter"/>
</dbReference>
<evidence type="ECO:0000256" key="4">
    <source>
        <dbReference type="ARBA" id="ARBA00023242"/>
    </source>
</evidence>
<feature type="region of interest" description="Disordered" evidence="5">
    <location>
        <begin position="1"/>
        <end position="22"/>
    </location>
</feature>
<keyword evidence="3" id="KW-0804">Transcription</keyword>
<accession>S5UFB9</accession>
<evidence type="ECO:0000256" key="1">
    <source>
        <dbReference type="ARBA" id="ARBA00004123"/>
    </source>
</evidence>
<dbReference type="SUPFAM" id="SSF49417">
    <property type="entry name" value="p53-like transcription factors"/>
    <property type="match status" value="1"/>
</dbReference>
<dbReference type="InterPro" id="IPR008967">
    <property type="entry name" value="p53-like_TF_DNA-bd_sf"/>
</dbReference>
<dbReference type="InterPro" id="IPR000040">
    <property type="entry name" value="AML1_Runt"/>
</dbReference>
<dbReference type="GO" id="GO:0005524">
    <property type="term" value="F:ATP binding"/>
    <property type="evidence" value="ECO:0007669"/>
    <property type="project" value="InterPro"/>
</dbReference>
<dbReference type="Gene3D" id="2.60.40.720">
    <property type="match status" value="1"/>
</dbReference>
<feature type="domain" description="Runt" evidence="6">
    <location>
        <begin position="29"/>
        <end position="157"/>
    </location>
</feature>
<dbReference type="FunFam" id="2.60.40.720:FF:000001">
    <property type="entry name" value="Runt-related transcription factor"/>
    <property type="match status" value="1"/>
</dbReference>
<protein>
    <submittedName>
        <fullName evidence="7">Transcription factor runx</fullName>
    </submittedName>
</protein>
<keyword evidence="4" id="KW-0539">Nucleus</keyword>
<dbReference type="AlphaFoldDB" id="S5UFB9"/>
<dbReference type="PANTHER" id="PTHR11950:SF31">
    <property type="entry name" value="SEGMENTATION PROTEIN RUNT"/>
    <property type="match status" value="1"/>
</dbReference>
<dbReference type="Pfam" id="PF00853">
    <property type="entry name" value="Runt"/>
    <property type="match status" value="1"/>
</dbReference>
<dbReference type="InterPro" id="IPR013524">
    <property type="entry name" value="Runt_dom"/>
</dbReference>
<evidence type="ECO:0000256" key="5">
    <source>
        <dbReference type="SAM" id="MobiDB-lite"/>
    </source>
</evidence>
<feature type="compositionally biased region" description="Polar residues" evidence="5">
    <location>
        <begin position="243"/>
        <end position="257"/>
    </location>
</feature>
<gene>
    <name evidence="7" type="primary">runx</name>
</gene>
<dbReference type="GO" id="GO:0000978">
    <property type="term" value="F:RNA polymerase II cis-regulatory region sequence-specific DNA binding"/>
    <property type="evidence" value="ECO:0007669"/>
    <property type="project" value="TreeGrafter"/>
</dbReference>
<feature type="region of interest" description="Disordered" evidence="5">
    <location>
        <begin position="496"/>
        <end position="549"/>
    </location>
</feature>
<dbReference type="PROSITE" id="PS51062">
    <property type="entry name" value="RUNT"/>
    <property type="match status" value="1"/>
</dbReference>
<dbReference type="GO" id="GO:0005634">
    <property type="term" value="C:nucleus"/>
    <property type="evidence" value="ECO:0007669"/>
    <property type="project" value="UniProtKB-SubCell"/>
</dbReference>
<name>S5UFB9_PLADU</name>
<reference evidence="7" key="1">
    <citation type="journal article" date="2013" name="Dev. Biol.">
        <title>Posterior elongation in the annelid Platynereis dumerilii involves stem cells molecularly related to primordial germ cells.</title>
        <authorList>
            <person name="Gazave E."/>
            <person name="Behague J."/>
            <person name="Laplane L."/>
            <person name="Guillou A."/>
            <person name="Preau L."/>
            <person name="Demilly A."/>
            <person name="Balavoine G."/>
            <person name="Vervoort M."/>
        </authorList>
    </citation>
    <scope>NUCLEOTIDE SEQUENCE</scope>
</reference>
<evidence type="ECO:0000259" key="6">
    <source>
        <dbReference type="PROSITE" id="PS51062"/>
    </source>
</evidence>
<keyword evidence="2" id="KW-0805">Transcription regulation</keyword>
<dbReference type="PANTHER" id="PTHR11950">
    <property type="entry name" value="RUNT RELATED"/>
    <property type="match status" value="1"/>
</dbReference>
<dbReference type="InterPro" id="IPR012346">
    <property type="entry name" value="p53/RUNT-type_TF_DNA-bd_sf"/>
</dbReference>
<dbReference type="EMBL" id="KC999057">
    <property type="protein sequence ID" value="AGS55453.1"/>
    <property type="molecule type" value="mRNA"/>
</dbReference>
<dbReference type="PRINTS" id="PR00967">
    <property type="entry name" value="ONCOGENEAML1"/>
</dbReference>